<reference evidence="20" key="1">
    <citation type="submission" date="2018-05" db="EMBL/GenBank/DDBJ databases">
        <authorList>
            <person name="Pedro S.L.S."/>
            <person name="Freitas R.C."/>
            <person name="Barreto A.S."/>
            <person name="Lima A.O.S."/>
        </authorList>
    </citation>
    <scope>NUCLEOTIDE SEQUENCE</scope>
    <source>
        <strain evidence="20">BP203</strain>
        <tissue evidence="20">Muscle</tissue>
    </source>
</reference>
<protein>
    <recommendedName>
        <fullName evidence="15">Protein lin-28 homolog A</fullName>
    </recommendedName>
</protein>
<evidence type="ECO:0000259" key="18">
    <source>
        <dbReference type="PROSITE" id="PS50158"/>
    </source>
</evidence>
<evidence type="ECO:0000256" key="16">
    <source>
        <dbReference type="PROSITE-ProRule" id="PRU00047"/>
    </source>
</evidence>
<evidence type="ECO:0000256" key="9">
    <source>
        <dbReference type="ARBA" id="ARBA00022771"/>
    </source>
</evidence>
<evidence type="ECO:0000256" key="11">
    <source>
        <dbReference type="ARBA" id="ARBA00022833"/>
    </source>
</evidence>
<organism evidence="20 21">
    <name type="scientific">Pontoporia blainvillei</name>
    <name type="common">Franciscana</name>
    <name type="synonym">Delphinus blainvillei</name>
    <dbReference type="NCBI Taxonomy" id="48723"/>
    <lineage>
        <taxon>Eukaryota</taxon>
        <taxon>Metazoa</taxon>
        <taxon>Chordata</taxon>
        <taxon>Craniata</taxon>
        <taxon>Vertebrata</taxon>
        <taxon>Euteleostomi</taxon>
        <taxon>Mammalia</taxon>
        <taxon>Eutheria</taxon>
        <taxon>Laurasiatheria</taxon>
        <taxon>Artiodactyla</taxon>
        <taxon>Whippomorpha</taxon>
        <taxon>Cetacea</taxon>
        <taxon>Odontoceti</taxon>
        <taxon>Pontoporiidae</taxon>
        <taxon>Pontoporia</taxon>
    </lineage>
</organism>
<evidence type="ECO:0000313" key="20">
    <source>
        <dbReference type="EMBL" id="NIG61184.1"/>
    </source>
</evidence>
<dbReference type="Gene3D" id="4.10.60.10">
    <property type="entry name" value="Zinc finger, CCHC-type"/>
    <property type="match status" value="1"/>
</dbReference>
<evidence type="ECO:0000256" key="4">
    <source>
        <dbReference type="ARBA" id="ARBA00004604"/>
    </source>
</evidence>
<keyword evidence="14" id="KW-0539">Nucleus</keyword>
<dbReference type="InterPro" id="IPR012340">
    <property type="entry name" value="NA-bd_OB-fold"/>
</dbReference>
<evidence type="ECO:0000256" key="10">
    <source>
        <dbReference type="ARBA" id="ARBA00022824"/>
    </source>
</evidence>
<dbReference type="Proteomes" id="UP001165941">
    <property type="component" value="Unassembled WGS sequence"/>
</dbReference>
<dbReference type="PROSITE" id="PS50158">
    <property type="entry name" value="ZF_CCHC"/>
    <property type="match status" value="1"/>
</dbReference>
<name>A0ABX0S918_PONBL</name>
<evidence type="ECO:0000256" key="15">
    <source>
        <dbReference type="ARBA" id="ARBA00041056"/>
    </source>
</evidence>
<dbReference type="InterPro" id="IPR001878">
    <property type="entry name" value="Znf_CCHC"/>
</dbReference>
<dbReference type="EMBL" id="PGGH01263571">
    <property type="protein sequence ID" value="NIG61184.1"/>
    <property type="molecule type" value="Genomic_DNA"/>
</dbReference>
<dbReference type="SUPFAM" id="SSF57756">
    <property type="entry name" value="Retrovirus zinc finger-like domains"/>
    <property type="match status" value="1"/>
</dbReference>
<feature type="region of interest" description="Disordered" evidence="17">
    <location>
        <begin position="214"/>
        <end position="257"/>
    </location>
</feature>
<comment type="caution">
    <text evidence="20">The sequence shown here is derived from an EMBL/GenBank/DDBJ whole genome shotgun (WGS) entry which is preliminary data.</text>
</comment>
<evidence type="ECO:0000313" key="21">
    <source>
        <dbReference type="Proteomes" id="UP001165941"/>
    </source>
</evidence>
<dbReference type="SUPFAM" id="SSF50249">
    <property type="entry name" value="Nucleic acid-binding proteins"/>
    <property type="match status" value="1"/>
</dbReference>
<evidence type="ECO:0000256" key="6">
    <source>
        <dbReference type="ARBA" id="ARBA00022490"/>
    </source>
</evidence>
<dbReference type="InterPro" id="IPR051373">
    <property type="entry name" value="Lin-28_RNA-binding"/>
</dbReference>
<sequence>MRKSVTYPLKLKEEMKLIVLPSFRNPTDVLLSACRRPGAQGCTGSADYHELCVRPAVCRWPEEVQKDAARATEEPQLLCGAGICKWFNVRVGFGFLSMTARAGVALKPPVDVFVHQSKGHMEGLRSLKEGEATEFTFKKSAKGLESIRVTGPGGVSCIGSERRPKGKNMQKCRSKGDNCHDCGGLGHHAKECKRPPQPKECHFCQSINHMVASCPPKAQQAPRESQPTFGRREKRSIALPRSQRPRIEPQWVGAIRS</sequence>
<dbReference type="PROSITE" id="PS51857">
    <property type="entry name" value="CSD_2"/>
    <property type="match status" value="1"/>
</dbReference>
<dbReference type="PANTHER" id="PTHR46109">
    <property type="entry name" value="PROTEIN LIN-28"/>
    <property type="match status" value="1"/>
</dbReference>
<gene>
    <name evidence="20" type="ORF">BU61_4869</name>
</gene>
<accession>A0ABX0S918</accession>
<dbReference type="Pfam" id="PF21890">
    <property type="entry name" value="Lin-28A-like_zf-CCHC_2"/>
    <property type="match status" value="1"/>
</dbReference>
<keyword evidence="13" id="KW-0943">RNA-mediated gene silencing</keyword>
<evidence type="ECO:0000256" key="13">
    <source>
        <dbReference type="ARBA" id="ARBA00023158"/>
    </source>
</evidence>
<keyword evidence="12" id="KW-0694">RNA-binding</keyword>
<evidence type="ECO:0000256" key="2">
    <source>
        <dbReference type="ARBA" id="ARBA00004210"/>
    </source>
</evidence>
<evidence type="ECO:0000259" key="19">
    <source>
        <dbReference type="PROSITE" id="PS51857"/>
    </source>
</evidence>
<feature type="domain" description="CCHC-type" evidence="18">
    <location>
        <begin position="179"/>
        <end position="194"/>
    </location>
</feature>
<evidence type="ECO:0000256" key="7">
    <source>
        <dbReference type="ARBA" id="ARBA00022723"/>
    </source>
</evidence>
<dbReference type="Pfam" id="PF00313">
    <property type="entry name" value="CSD"/>
    <property type="match status" value="1"/>
</dbReference>
<dbReference type="InterPro" id="IPR054081">
    <property type="entry name" value="Lin-28A-like_Znf-CCHC_2"/>
</dbReference>
<evidence type="ECO:0000256" key="17">
    <source>
        <dbReference type="SAM" id="MobiDB-lite"/>
    </source>
</evidence>
<dbReference type="SMART" id="SM00357">
    <property type="entry name" value="CSP"/>
    <property type="match status" value="1"/>
</dbReference>
<evidence type="ECO:0000256" key="5">
    <source>
        <dbReference type="ARBA" id="ARBA00008840"/>
    </source>
</evidence>
<keyword evidence="7" id="KW-0479">Metal-binding</keyword>
<keyword evidence="8" id="KW-0677">Repeat</keyword>
<dbReference type="InterPro" id="IPR011129">
    <property type="entry name" value="CSD"/>
</dbReference>
<comment type="similarity">
    <text evidence="5">Belongs to the lin-28 family.</text>
</comment>
<dbReference type="PRINTS" id="PR00050">
    <property type="entry name" value="COLDSHOCK"/>
</dbReference>
<feature type="domain" description="CSD" evidence="19">
    <location>
        <begin position="79"/>
        <end position="151"/>
    </location>
</feature>
<evidence type="ECO:0000256" key="12">
    <source>
        <dbReference type="ARBA" id="ARBA00022884"/>
    </source>
</evidence>
<evidence type="ECO:0000256" key="14">
    <source>
        <dbReference type="ARBA" id="ARBA00023242"/>
    </source>
</evidence>
<keyword evidence="10" id="KW-0256">Endoplasmic reticulum</keyword>
<keyword evidence="9 16" id="KW-0863">Zinc-finger</keyword>
<dbReference type="PANTHER" id="PTHR46109:SF2">
    <property type="entry name" value="PROTEIN LIN-28 HOMOLOG A"/>
    <property type="match status" value="1"/>
</dbReference>
<evidence type="ECO:0000256" key="1">
    <source>
        <dbReference type="ARBA" id="ARBA00004201"/>
    </source>
</evidence>
<dbReference type="Gene3D" id="2.40.50.140">
    <property type="entry name" value="Nucleic acid-binding proteins"/>
    <property type="match status" value="1"/>
</dbReference>
<keyword evidence="11" id="KW-0862">Zinc</keyword>
<proteinExistence type="inferred from homology"/>
<dbReference type="InterPro" id="IPR002059">
    <property type="entry name" value="CSP_DNA-bd"/>
</dbReference>
<evidence type="ECO:0000256" key="8">
    <source>
        <dbReference type="ARBA" id="ARBA00022737"/>
    </source>
</evidence>
<dbReference type="CDD" id="cd04458">
    <property type="entry name" value="CSP_CDS"/>
    <property type="match status" value="1"/>
</dbReference>
<keyword evidence="6" id="KW-0963">Cytoplasm</keyword>
<dbReference type="InterPro" id="IPR036875">
    <property type="entry name" value="Znf_CCHC_sf"/>
</dbReference>
<evidence type="ECO:0000256" key="3">
    <source>
        <dbReference type="ARBA" id="ARBA00004427"/>
    </source>
</evidence>
<comment type="subcellular location">
    <subcellularLocation>
        <location evidence="1">Cytoplasm</location>
        <location evidence="1">P-body</location>
    </subcellularLocation>
    <subcellularLocation>
        <location evidence="2">Cytoplasm</location>
        <location evidence="2">Stress granule</location>
    </subcellularLocation>
    <subcellularLocation>
        <location evidence="4">Nucleus</location>
        <location evidence="4">Nucleolus</location>
    </subcellularLocation>
    <subcellularLocation>
        <location evidence="3">Rough endoplasmic reticulum</location>
    </subcellularLocation>
</comment>
<keyword evidence="21" id="KW-1185">Reference proteome</keyword>